<evidence type="ECO:0000256" key="2">
    <source>
        <dbReference type="ARBA" id="ARBA00022801"/>
    </source>
</evidence>
<sequence>MDSHNNAFRCEDCNASFPTRPRAAQHAGLTRHMSSRHCYLCQKLFDHPRSLKQHEKSSPRHNTSLFQSHTLREQQRPSYQPYPESTDTSDSAAAAETHRQQRIATPTLATGDGATETIISVHKAITSTNETGVTRNSALNKSSPDSAPRVYHTEHPHVTRSSLVPSQPGIIRTATRRRTKAQASSVTPSTTELAMHPGTTALQPKASNTLPQMARALSTISRDDTESLSYSQLANDQNEKEPQKASSPEPPLPAPTFITYPTLQILPINHQTHGKNQYTLYSEFDQGVLFEALLLRCHTRGRLTANRFILPGQSERERIVIPKGMKESDFQSSPARSRLQVKRKVVALDCEMVGILHREGDDTTEISELAQLCAVDVLTGETLINKFVCPYVRVSNWRTRYSGITPAAMSWANKNGESLRGWRAAREELLKYIDSETILIGHSMTNDLKILRLVHGKVIDTSLQTAEVVHGDGDKLRRIWSLKELAKVLLGMNIQVGKKGHDCLEDTLATREIALWCLRFPQELETWALTMREMLECQRIEREKKLAEERKTHEEEKKKREAEEAEEKRREAEEYVKKAAWYYDLFYRSPGAEPDSGDEAYEVEHCATG</sequence>
<dbReference type="SMART" id="SM00479">
    <property type="entry name" value="EXOIII"/>
    <property type="match status" value="1"/>
</dbReference>
<evidence type="ECO:0000259" key="6">
    <source>
        <dbReference type="PROSITE" id="PS50157"/>
    </source>
</evidence>
<name>A0A1Y2DHZ3_9PEZI</name>
<dbReference type="SMART" id="SM00355">
    <property type="entry name" value="ZnF_C2H2"/>
    <property type="match status" value="2"/>
</dbReference>
<keyword evidence="4" id="KW-0479">Metal-binding</keyword>
<feature type="compositionally biased region" description="Polar residues" evidence="5">
    <location>
        <begin position="227"/>
        <end position="236"/>
    </location>
</feature>
<comment type="caution">
    <text evidence="7">The sequence shown here is derived from an EMBL/GenBank/DDBJ whole genome shotgun (WGS) entry which is preliminary data.</text>
</comment>
<dbReference type="CDD" id="cd06137">
    <property type="entry name" value="DEDDh_RNase"/>
    <property type="match status" value="1"/>
</dbReference>
<dbReference type="Gene3D" id="3.30.420.10">
    <property type="entry name" value="Ribonuclease H-like superfamily/Ribonuclease H"/>
    <property type="match status" value="1"/>
</dbReference>
<feature type="compositionally biased region" description="Polar residues" evidence="5">
    <location>
        <begin position="60"/>
        <end position="69"/>
    </location>
</feature>
<keyword evidence="1" id="KW-0540">Nuclease</keyword>
<dbReference type="GO" id="GO:0008270">
    <property type="term" value="F:zinc ion binding"/>
    <property type="evidence" value="ECO:0007669"/>
    <property type="project" value="UniProtKB-KW"/>
</dbReference>
<evidence type="ECO:0000256" key="3">
    <source>
        <dbReference type="ARBA" id="ARBA00022839"/>
    </source>
</evidence>
<keyword evidence="3" id="KW-0269">Exonuclease</keyword>
<dbReference type="GO" id="GO:0000027">
    <property type="term" value="P:ribosomal large subunit assembly"/>
    <property type="evidence" value="ECO:0007669"/>
    <property type="project" value="TreeGrafter"/>
</dbReference>
<keyword evidence="8" id="KW-1185">Reference proteome</keyword>
<dbReference type="PANTHER" id="PTHR12801">
    <property type="entry name" value="RNA EXONUCLEASE REXO1 / RECO3 FAMILY MEMBER-RELATED"/>
    <property type="match status" value="1"/>
</dbReference>
<accession>A0A1Y2DHZ3</accession>
<feature type="compositionally biased region" description="Low complexity" evidence="5">
    <location>
        <begin position="84"/>
        <end position="95"/>
    </location>
</feature>
<evidence type="ECO:0000313" key="8">
    <source>
        <dbReference type="Proteomes" id="UP000193689"/>
    </source>
</evidence>
<feature type="region of interest" description="Disordered" evidence="5">
    <location>
        <begin position="548"/>
        <end position="573"/>
    </location>
</feature>
<organism evidence="7 8">
    <name type="scientific">Pseudomassariella vexata</name>
    <dbReference type="NCBI Taxonomy" id="1141098"/>
    <lineage>
        <taxon>Eukaryota</taxon>
        <taxon>Fungi</taxon>
        <taxon>Dikarya</taxon>
        <taxon>Ascomycota</taxon>
        <taxon>Pezizomycotina</taxon>
        <taxon>Sordariomycetes</taxon>
        <taxon>Xylariomycetidae</taxon>
        <taxon>Amphisphaeriales</taxon>
        <taxon>Pseudomassariaceae</taxon>
        <taxon>Pseudomassariella</taxon>
    </lineage>
</organism>
<dbReference type="EMBL" id="MCFJ01000015">
    <property type="protein sequence ID" value="ORY58859.1"/>
    <property type="molecule type" value="Genomic_DNA"/>
</dbReference>
<dbReference type="GO" id="GO:0003676">
    <property type="term" value="F:nucleic acid binding"/>
    <property type="evidence" value="ECO:0007669"/>
    <property type="project" value="InterPro"/>
</dbReference>
<dbReference type="RefSeq" id="XP_040711671.1">
    <property type="nucleotide sequence ID" value="XM_040861116.1"/>
</dbReference>
<feature type="region of interest" description="Disordered" evidence="5">
    <location>
        <begin position="50"/>
        <end position="111"/>
    </location>
</feature>
<dbReference type="InParanoid" id="A0A1Y2DHZ3"/>
<dbReference type="GeneID" id="63777328"/>
<dbReference type="InterPro" id="IPR012337">
    <property type="entry name" value="RNaseH-like_sf"/>
</dbReference>
<dbReference type="InterPro" id="IPR013087">
    <property type="entry name" value="Znf_C2H2_type"/>
</dbReference>
<dbReference type="PROSITE" id="PS50157">
    <property type="entry name" value="ZINC_FINGER_C2H2_2"/>
    <property type="match status" value="1"/>
</dbReference>
<feature type="domain" description="C2H2-type" evidence="6">
    <location>
        <begin position="8"/>
        <end position="37"/>
    </location>
</feature>
<dbReference type="OrthoDB" id="16516at2759"/>
<keyword evidence="4" id="KW-0862">Zinc</keyword>
<dbReference type="GO" id="GO:0005634">
    <property type="term" value="C:nucleus"/>
    <property type="evidence" value="ECO:0007669"/>
    <property type="project" value="TreeGrafter"/>
</dbReference>
<dbReference type="Proteomes" id="UP000193689">
    <property type="component" value="Unassembled WGS sequence"/>
</dbReference>
<dbReference type="STRING" id="1141098.A0A1Y2DHZ3"/>
<feature type="region of interest" description="Disordered" evidence="5">
    <location>
        <begin position="589"/>
        <end position="609"/>
    </location>
</feature>
<dbReference type="SUPFAM" id="SSF53098">
    <property type="entry name" value="Ribonuclease H-like"/>
    <property type="match status" value="1"/>
</dbReference>
<dbReference type="InterPro" id="IPR036397">
    <property type="entry name" value="RNaseH_sf"/>
</dbReference>
<proteinExistence type="predicted"/>
<dbReference type="PANTHER" id="PTHR12801:SF114">
    <property type="entry name" value="EXONUCLEASE, PUTATIVE (AFU_ORTHOLOGUE AFUA_7G00870)-RELATED"/>
    <property type="match status" value="1"/>
</dbReference>
<dbReference type="Pfam" id="PF00929">
    <property type="entry name" value="RNase_T"/>
    <property type="match status" value="1"/>
</dbReference>
<protein>
    <recommendedName>
        <fullName evidence="6">C2H2-type domain-containing protein</fullName>
    </recommendedName>
</protein>
<keyword evidence="4" id="KW-0863">Zinc-finger</keyword>
<evidence type="ECO:0000256" key="5">
    <source>
        <dbReference type="SAM" id="MobiDB-lite"/>
    </source>
</evidence>
<dbReference type="InterPro" id="IPR047021">
    <property type="entry name" value="REXO1/3/4-like"/>
</dbReference>
<dbReference type="InterPro" id="IPR013520">
    <property type="entry name" value="Ribonucl_H"/>
</dbReference>
<dbReference type="AlphaFoldDB" id="A0A1Y2DHZ3"/>
<dbReference type="GO" id="GO:0004527">
    <property type="term" value="F:exonuclease activity"/>
    <property type="evidence" value="ECO:0007669"/>
    <property type="project" value="UniProtKB-KW"/>
</dbReference>
<dbReference type="PROSITE" id="PS00028">
    <property type="entry name" value="ZINC_FINGER_C2H2_1"/>
    <property type="match status" value="1"/>
</dbReference>
<keyword evidence="2" id="KW-0378">Hydrolase</keyword>
<dbReference type="GO" id="GO:0006364">
    <property type="term" value="P:rRNA processing"/>
    <property type="evidence" value="ECO:0007669"/>
    <property type="project" value="TreeGrafter"/>
</dbReference>
<evidence type="ECO:0000256" key="4">
    <source>
        <dbReference type="PROSITE-ProRule" id="PRU00042"/>
    </source>
</evidence>
<reference evidence="7 8" key="1">
    <citation type="submission" date="2016-07" db="EMBL/GenBank/DDBJ databases">
        <title>Pervasive Adenine N6-methylation of Active Genes in Fungi.</title>
        <authorList>
            <consortium name="DOE Joint Genome Institute"/>
            <person name="Mondo S.J."/>
            <person name="Dannebaum R.O."/>
            <person name="Kuo R.C."/>
            <person name="Labutti K."/>
            <person name="Haridas S."/>
            <person name="Kuo A."/>
            <person name="Salamov A."/>
            <person name="Ahrendt S.R."/>
            <person name="Lipzen A."/>
            <person name="Sullivan W."/>
            <person name="Andreopoulos W.B."/>
            <person name="Clum A."/>
            <person name="Lindquist E."/>
            <person name="Daum C."/>
            <person name="Ramamoorthy G.K."/>
            <person name="Gryganskyi A."/>
            <person name="Culley D."/>
            <person name="Magnuson J.K."/>
            <person name="James T.Y."/>
            <person name="O'Malley M.A."/>
            <person name="Stajich J.E."/>
            <person name="Spatafora J.W."/>
            <person name="Visel A."/>
            <person name="Grigoriev I.V."/>
        </authorList>
    </citation>
    <scope>NUCLEOTIDE SEQUENCE [LARGE SCALE GENOMIC DNA]</scope>
    <source>
        <strain evidence="7 8">CBS 129021</strain>
    </source>
</reference>
<feature type="region of interest" description="Disordered" evidence="5">
    <location>
        <begin position="221"/>
        <end position="256"/>
    </location>
</feature>
<evidence type="ECO:0000256" key="1">
    <source>
        <dbReference type="ARBA" id="ARBA00022722"/>
    </source>
</evidence>
<gene>
    <name evidence="7" type="ORF">BCR38DRAFT_446794</name>
</gene>
<evidence type="ECO:0000313" key="7">
    <source>
        <dbReference type="EMBL" id="ORY58859.1"/>
    </source>
</evidence>